<evidence type="ECO:0000313" key="1">
    <source>
        <dbReference type="EMBL" id="KAH9840923.1"/>
    </source>
</evidence>
<name>A0ABQ8KQL1_9APHY</name>
<reference evidence="1 2" key="1">
    <citation type="journal article" date="2021" name="Environ. Microbiol.">
        <title>Gene family expansions and transcriptome signatures uncover fungal adaptations to wood decay.</title>
        <authorList>
            <person name="Hage H."/>
            <person name="Miyauchi S."/>
            <person name="Viragh M."/>
            <person name="Drula E."/>
            <person name="Min B."/>
            <person name="Chaduli D."/>
            <person name="Navarro D."/>
            <person name="Favel A."/>
            <person name="Norest M."/>
            <person name="Lesage-Meessen L."/>
            <person name="Balint B."/>
            <person name="Merenyi Z."/>
            <person name="de Eugenio L."/>
            <person name="Morin E."/>
            <person name="Martinez A.T."/>
            <person name="Baldrian P."/>
            <person name="Stursova M."/>
            <person name="Martinez M.J."/>
            <person name="Novotny C."/>
            <person name="Magnuson J.K."/>
            <person name="Spatafora J.W."/>
            <person name="Maurice S."/>
            <person name="Pangilinan J."/>
            <person name="Andreopoulos W."/>
            <person name="LaButti K."/>
            <person name="Hundley H."/>
            <person name="Na H."/>
            <person name="Kuo A."/>
            <person name="Barry K."/>
            <person name="Lipzen A."/>
            <person name="Henrissat B."/>
            <person name="Riley R."/>
            <person name="Ahrendt S."/>
            <person name="Nagy L.G."/>
            <person name="Grigoriev I.V."/>
            <person name="Martin F."/>
            <person name="Rosso M.N."/>
        </authorList>
    </citation>
    <scope>NUCLEOTIDE SEQUENCE [LARGE SCALE GENOMIC DNA]</scope>
    <source>
        <strain evidence="1 2">CIRM-BRFM 1785</strain>
    </source>
</reference>
<gene>
    <name evidence="1" type="ORF">C8Q71DRAFT_854772</name>
</gene>
<dbReference type="GeneID" id="72007835"/>
<protein>
    <recommendedName>
        <fullName evidence="3">Tr-type G domain-containing protein</fullName>
    </recommendedName>
</protein>
<evidence type="ECO:0008006" key="3">
    <source>
        <dbReference type="Google" id="ProtNLM"/>
    </source>
</evidence>
<dbReference type="EMBL" id="JADCUA010000004">
    <property type="protein sequence ID" value="KAH9840923.1"/>
    <property type="molecule type" value="Genomic_DNA"/>
</dbReference>
<dbReference type="Proteomes" id="UP000814176">
    <property type="component" value="Unassembled WGS sequence"/>
</dbReference>
<dbReference type="RefSeq" id="XP_047782389.1">
    <property type="nucleotide sequence ID" value="XM_047927103.1"/>
</dbReference>
<keyword evidence="2" id="KW-1185">Reference proteome</keyword>
<dbReference type="SUPFAM" id="SSF52540">
    <property type="entry name" value="P-loop containing nucleoside triphosphate hydrolases"/>
    <property type="match status" value="1"/>
</dbReference>
<accession>A0ABQ8KQL1</accession>
<dbReference type="InterPro" id="IPR027417">
    <property type="entry name" value="P-loop_NTPase"/>
</dbReference>
<comment type="caution">
    <text evidence="1">The sequence shown here is derived from an EMBL/GenBank/DDBJ whole genome shotgun (WGS) entry which is preliminary data.</text>
</comment>
<organism evidence="1 2">
    <name type="scientific">Rhodofomes roseus</name>
    <dbReference type="NCBI Taxonomy" id="34475"/>
    <lineage>
        <taxon>Eukaryota</taxon>
        <taxon>Fungi</taxon>
        <taxon>Dikarya</taxon>
        <taxon>Basidiomycota</taxon>
        <taxon>Agaricomycotina</taxon>
        <taxon>Agaricomycetes</taxon>
        <taxon>Polyporales</taxon>
        <taxon>Rhodofomes</taxon>
    </lineage>
</organism>
<sequence length="79" mass="9344">MYTSEYDYLLKLLLIGDSGVGKSHRSHRLHVDIQNFDTAQNIVLRTHWTQRNSNTATRNWRRRGYQKCLGNKILLREQG</sequence>
<evidence type="ECO:0000313" key="2">
    <source>
        <dbReference type="Proteomes" id="UP000814176"/>
    </source>
</evidence>
<proteinExistence type="predicted"/>